<proteinExistence type="predicted"/>
<sequence length="106" mass="12145">MGYQPGVLSGRPIYWCPDGEGHLPFCPSPTDPDTSVYCCQFFYLGDTFPSCCRLPIYTGLLVALIICAVLFGLLIVFLYCWFWPNSLLNVQRRRNQRRVARDDSEN</sequence>
<feature type="transmembrane region" description="Helical" evidence="1">
    <location>
        <begin position="56"/>
        <end position="84"/>
    </location>
</feature>
<keyword evidence="2" id="KW-1185">Reference proteome</keyword>
<dbReference type="AlphaFoldDB" id="A0A7I4YZH1"/>
<dbReference type="OMA" id="YKPSCCM"/>
<protein>
    <submittedName>
        <fullName evidence="3">Uncharacterized protein</fullName>
    </submittedName>
</protein>
<keyword evidence="1" id="KW-0472">Membrane</keyword>
<evidence type="ECO:0000313" key="2">
    <source>
        <dbReference type="Proteomes" id="UP000025227"/>
    </source>
</evidence>
<reference evidence="3" key="1">
    <citation type="submission" date="2020-12" db="UniProtKB">
        <authorList>
            <consortium name="WormBaseParasite"/>
        </authorList>
    </citation>
    <scope>IDENTIFICATION</scope>
    <source>
        <strain evidence="3">MHco3</strain>
    </source>
</reference>
<evidence type="ECO:0000256" key="1">
    <source>
        <dbReference type="SAM" id="Phobius"/>
    </source>
</evidence>
<dbReference type="WBParaSite" id="HCON_00167730-00001">
    <property type="protein sequence ID" value="HCON_00167730-00001"/>
    <property type="gene ID" value="HCON_00167730"/>
</dbReference>
<dbReference type="Proteomes" id="UP000025227">
    <property type="component" value="Unplaced"/>
</dbReference>
<dbReference type="OrthoDB" id="5817941at2759"/>
<keyword evidence="1" id="KW-1133">Transmembrane helix</keyword>
<evidence type="ECO:0000313" key="3">
    <source>
        <dbReference type="WBParaSite" id="HCON_00167730-00001"/>
    </source>
</evidence>
<organism evidence="2 3">
    <name type="scientific">Haemonchus contortus</name>
    <name type="common">Barber pole worm</name>
    <dbReference type="NCBI Taxonomy" id="6289"/>
    <lineage>
        <taxon>Eukaryota</taxon>
        <taxon>Metazoa</taxon>
        <taxon>Ecdysozoa</taxon>
        <taxon>Nematoda</taxon>
        <taxon>Chromadorea</taxon>
        <taxon>Rhabditida</taxon>
        <taxon>Rhabditina</taxon>
        <taxon>Rhabditomorpha</taxon>
        <taxon>Strongyloidea</taxon>
        <taxon>Trichostrongylidae</taxon>
        <taxon>Haemonchus</taxon>
    </lineage>
</organism>
<keyword evidence="1" id="KW-0812">Transmembrane</keyword>
<accession>A0A7I4YZH1</accession>
<name>A0A7I4YZH1_HAECO</name>